<keyword evidence="3" id="KW-0418">Kinase</keyword>
<dbReference type="InterPro" id="IPR036890">
    <property type="entry name" value="HATPase_C_sf"/>
</dbReference>
<evidence type="ECO:0000259" key="2">
    <source>
        <dbReference type="Pfam" id="PF02518"/>
    </source>
</evidence>
<organism evidence="3 4">
    <name type="scientific">Alistipes hominis</name>
    <dbReference type="NCBI Taxonomy" id="2763015"/>
    <lineage>
        <taxon>Bacteria</taxon>
        <taxon>Pseudomonadati</taxon>
        <taxon>Bacteroidota</taxon>
        <taxon>Bacteroidia</taxon>
        <taxon>Bacteroidales</taxon>
        <taxon>Rikenellaceae</taxon>
        <taxon>Alistipes</taxon>
    </lineage>
</organism>
<keyword evidence="4" id="KW-1185">Reference proteome</keyword>
<evidence type="ECO:0000313" key="3">
    <source>
        <dbReference type="EMBL" id="MBC5615539.1"/>
    </source>
</evidence>
<comment type="caution">
    <text evidence="3">The sequence shown here is derived from an EMBL/GenBank/DDBJ whole genome shotgun (WGS) entry which is preliminary data.</text>
</comment>
<dbReference type="Pfam" id="PF02518">
    <property type="entry name" value="HATPase_c"/>
    <property type="match status" value="1"/>
</dbReference>
<evidence type="ECO:0000313" key="4">
    <source>
        <dbReference type="Proteomes" id="UP000636891"/>
    </source>
</evidence>
<evidence type="ECO:0000256" key="1">
    <source>
        <dbReference type="SAM" id="Coils"/>
    </source>
</evidence>
<name>A0ABR7CIR6_9BACT</name>
<sequence>MKEYYIHIFKNNSVLLSNLPEELREEADRCSCNLTNSMCPIRHVMKRQNKEIITDGYIYMCSYDTSITNKIFLHYFDMLRSVHIAYEEKIKNEKERLMKDLRRLQHNVNTYNATIQDEITNLVPLDDIHNKWKDVVPFVEKMVQENPRLTAITLLKTMKFSTFVTAEMTVHDYINADNIKLEKYSHSMHRIVKLSLQPYFLEFVENNIDIKIGDCYTNVLIDYPTISVVLGHLWNNAIKYIYKGSSLDISFYCNENNLTTSIKMYSLKIENDEIEDIYTEGYSGKWAKMISKDGHGIGMFYIKHLIEMNGGYFSINAGVNVTNINGIPYANNEFLLSLPLDI</sequence>
<dbReference type="GO" id="GO:0016301">
    <property type="term" value="F:kinase activity"/>
    <property type="evidence" value="ECO:0007669"/>
    <property type="project" value="UniProtKB-KW"/>
</dbReference>
<accession>A0ABR7CIR6</accession>
<dbReference type="Gene3D" id="3.30.565.10">
    <property type="entry name" value="Histidine kinase-like ATPase, C-terminal domain"/>
    <property type="match status" value="1"/>
</dbReference>
<dbReference type="Proteomes" id="UP000636891">
    <property type="component" value="Unassembled WGS sequence"/>
</dbReference>
<proteinExistence type="predicted"/>
<feature type="domain" description="Histidine kinase/HSP90-like ATPase" evidence="2">
    <location>
        <begin position="225"/>
        <end position="315"/>
    </location>
</feature>
<feature type="coiled-coil region" evidence="1">
    <location>
        <begin position="87"/>
        <end position="114"/>
    </location>
</feature>
<protein>
    <submittedName>
        <fullName evidence="3">Sensor histidine kinase</fullName>
    </submittedName>
</protein>
<dbReference type="RefSeq" id="WP_008645435.1">
    <property type="nucleotide sequence ID" value="NZ_JACOOK010000001.1"/>
</dbReference>
<gene>
    <name evidence="3" type="ORF">H8S08_00710</name>
</gene>
<dbReference type="SUPFAM" id="SSF55874">
    <property type="entry name" value="ATPase domain of HSP90 chaperone/DNA topoisomerase II/histidine kinase"/>
    <property type="match status" value="1"/>
</dbReference>
<reference evidence="3 4" key="1">
    <citation type="submission" date="2020-08" db="EMBL/GenBank/DDBJ databases">
        <title>Genome public.</title>
        <authorList>
            <person name="Liu C."/>
            <person name="Sun Q."/>
        </authorList>
    </citation>
    <scope>NUCLEOTIDE SEQUENCE [LARGE SCALE GENOMIC DNA]</scope>
    <source>
        <strain evidence="3 4">New-7</strain>
    </source>
</reference>
<keyword evidence="3" id="KW-0808">Transferase</keyword>
<dbReference type="GeneID" id="92989768"/>
<dbReference type="EMBL" id="JACOOK010000001">
    <property type="protein sequence ID" value="MBC5615539.1"/>
    <property type="molecule type" value="Genomic_DNA"/>
</dbReference>
<keyword evidence="1" id="KW-0175">Coiled coil</keyword>
<dbReference type="InterPro" id="IPR003594">
    <property type="entry name" value="HATPase_dom"/>
</dbReference>